<dbReference type="PANTHER" id="PTHR47425">
    <property type="entry name" value="FARB-RELATED"/>
    <property type="match status" value="1"/>
</dbReference>
<feature type="domain" description="Xylanolytic transcriptional activator regulatory" evidence="2">
    <location>
        <begin position="202"/>
        <end position="270"/>
    </location>
</feature>
<dbReference type="SMART" id="SM00906">
    <property type="entry name" value="Fungal_trans"/>
    <property type="match status" value="1"/>
</dbReference>
<dbReference type="EMBL" id="KV878133">
    <property type="protein sequence ID" value="OJJ05535.1"/>
    <property type="molecule type" value="Genomic_DNA"/>
</dbReference>
<protein>
    <recommendedName>
        <fullName evidence="2">Xylanolytic transcriptional activator regulatory domain-containing protein</fullName>
    </recommendedName>
</protein>
<dbReference type="STRING" id="1036611.A0A1L9PVS6"/>
<organism evidence="3 4">
    <name type="scientific">Aspergillus versicolor CBS 583.65</name>
    <dbReference type="NCBI Taxonomy" id="1036611"/>
    <lineage>
        <taxon>Eukaryota</taxon>
        <taxon>Fungi</taxon>
        <taxon>Dikarya</taxon>
        <taxon>Ascomycota</taxon>
        <taxon>Pezizomycotina</taxon>
        <taxon>Eurotiomycetes</taxon>
        <taxon>Eurotiomycetidae</taxon>
        <taxon>Eurotiales</taxon>
        <taxon>Aspergillaceae</taxon>
        <taxon>Aspergillus</taxon>
        <taxon>Aspergillus subgen. Nidulantes</taxon>
    </lineage>
</organism>
<dbReference type="AlphaFoldDB" id="A0A1L9PVS6"/>
<name>A0A1L9PVS6_ASPVE</name>
<keyword evidence="4" id="KW-1185">Reference proteome</keyword>
<dbReference type="Proteomes" id="UP000184073">
    <property type="component" value="Unassembled WGS sequence"/>
</dbReference>
<accession>A0A1L9PVS6</accession>
<dbReference type="PANTHER" id="PTHR47425:SF3">
    <property type="entry name" value="ZN(II)2CYS6 TRANSCRIPTION FACTOR (EUROFUNG)"/>
    <property type="match status" value="1"/>
</dbReference>
<dbReference type="CDD" id="cd12148">
    <property type="entry name" value="fungal_TF_MHR"/>
    <property type="match status" value="1"/>
</dbReference>
<gene>
    <name evidence="3" type="ORF">ASPVEDRAFT_859029</name>
</gene>
<dbReference type="Pfam" id="PF04082">
    <property type="entry name" value="Fungal_trans"/>
    <property type="match status" value="1"/>
</dbReference>
<evidence type="ECO:0000313" key="4">
    <source>
        <dbReference type="Proteomes" id="UP000184073"/>
    </source>
</evidence>
<dbReference type="InterPro" id="IPR052761">
    <property type="entry name" value="Fungal_Detox/Toxin_TFs"/>
</dbReference>
<dbReference type="GO" id="GO:0006351">
    <property type="term" value="P:DNA-templated transcription"/>
    <property type="evidence" value="ECO:0007669"/>
    <property type="project" value="InterPro"/>
</dbReference>
<dbReference type="GO" id="GO:0008270">
    <property type="term" value="F:zinc ion binding"/>
    <property type="evidence" value="ECO:0007669"/>
    <property type="project" value="InterPro"/>
</dbReference>
<dbReference type="InterPro" id="IPR007219">
    <property type="entry name" value="XnlR_reg_dom"/>
</dbReference>
<dbReference type="RefSeq" id="XP_040671297.1">
    <property type="nucleotide sequence ID" value="XM_040817760.1"/>
</dbReference>
<dbReference type="VEuPathDB" id="FungiDB:ASPVEDRAFT_859029"/>
<proteinExistence type="predicted"/>
<keyword evidence="1" id="KW-0539">Nucleus</keyword>
<evidence type="ECO:0000313" key="3">
    <source>
        <dbReference type="EMBL" id="OJJ05535.1"/>
    </source>
</evidence>
<dbReference type="OrthoDB" id="1933717at2759"/>
<dbReference type="GO" id="GO:0003677">
    <property type="term" value="F:DNA binding"/>
    <property type="evidence" value="ECO:0007669"/>
    <property type="project" value="InterPro"/>
</dbReference>
<evidence type="ECO:0000256" key="1">
    <source>
        <dbReference type="ARBA" id="ARBA00023242"/>
    </source>
</evidence>
<dbReference type="GeneID" id="63733271"/>
<reference evidence="4" key="1">
    <citation type="journal article" date="2017" name="Genome Biol.">
        <title>Comparative genomics reveals high biological diversity and specific adaptations in the industrially and medically important fungal genus Aspergillus.</title>
        <authorList>
            <person name="de Vries R.P."/>
            <person name="Riley R."/>
            <person name="Wiebenga A."/>
            <person name="Aguilar-Osorio G."/>
            <person name="Amillis S."/>
            <person name="Uchima C.A."/>
            <person name="Anderluh G."/>
            <person name="Asadollahi M."/>
            <person name="Askin M."/>
            <person name="Barry K."/>
            <person name="Battaglia E."/>
            <person name="Bayram O."/>
            <person name="Benocci T."/>
            <person name="Braus-Stromeyer S.A."/>
            <person name="Caldana C."/>
            <person name="Canovas D."/>
            <person name="Cerqueira G.C."/>
            <person name="Chen F."/>
            <person name="Chen W."/>
            <person name="Choi C."/>
            <person name="Clum A."/>
            <person name="Dos Santos R.A."/>
            <person name="Damasio A.R."/>
            <person name="Diallinas G."/>
            <person name="Emri T."/>
            <person name="Fekete E."/>
            <person name="Flipphi M."/>
            <person name="Freyberg S."/>
            <person name="Gallo A."/>
            <person name="Gournas C."/>
            <person name="Habgood R."/>
            <person name="Hainaut M."/>
            <person name="Harispe M.L."/>
            <person name="Henrissat B."/>
            <person name="Hilden K.S."/>
            <person name="Hope R."/>
            <person name="Hossain A."/>
            <person name="Karabika E."/>
            <person name="Karaffa L."/>
            <person name="Karanyi Z."/>
            <person name="Krasevec N."/>
            <person name="Kuo A."/>
            <person name="Kusch H."/>
            <person name="LaButti K."/>
            <person name="Lagendijk E.L."/>
            <person name="Lapidus A."/>
            <person name="Levasseur A."/>
            <person name="Lindquist E."/>
            <person name="Lipzen A."/>
            <person name="Logrieco A.F."/>
            <person name="MacCabe A."/>
            <person name="Maekelae M.R."/>
            <person name="Malavazi I."/>
            <person name="Melin P."/>
            <person name="Meyer V."/>
            <person name="Mielnichuk N."/>
            <person name="Miskei M."/>
            <person name="Molnar A.P."/>
            <person name="Mule G."/>
            <person name="Ngan C.Y."/>
            <person name="Orejas M."/>
            <person name="Orosz E."/>
            <person name="Ouedraogo J.P."/>
            <person name="Overkamp K.M."/>
            <person name="Park H.-S."/>
            <person name="Perrone G."/>
            <person name="Piumi F."/>
            <person name="Punt P.J."/>
            <person name="Ram A.F."/>
            <person name="Ramon A."/>
            <person name="Rauscher S."/>
            <person name="Record E."/>
            <person name="Riano-Pachon D.M."/>
            <person name="Robert V."/>
            <person name="Roehrig J."/>
            <person name="Ruller R."/>
            <person name="Salamov A."/>
            <person name="Salih N.S."/>
            <person name="Samson R.A."/>
            <person name="Sandor E."/>
            <person name="Sanguinetti M."/>
            <person name="Schuetze T."/>
            <person name="Sepcic K."/>
            <person name="Shelest E."/>
            <person name="Sherlock G."/>
            <person name="Sophianopoulou V."/>
            <person name="Squina F.M."/>
            <person name="Sun H."/>
            <person name="Susca A."/>
            <person name="Todd R.B."/>
            <person name="Tsang A."/>
            <person name="Unkles S.E."/>
            <person name="van de Wiele N."/>
            <person name="van Rossen-Uffink D."/>
            <person name="Oliveira J.V."/>
            <person name="Vesth T.C."/>
            <person name="Visser J."/>
            <person name="Yu J.-H."/>
            <person name="Zhou M."/>
            <person name="Andersen M.R."/>
            <person name="Archer D.B."/>
            <person name="Baker S.E."/>
            <person name="Benoit I."/>
            <person name="Brakhage A.A."/>
            <person name="Braus G.H."/>
            <person name="Fischer R."/>
            <person name="Frisvad J.C."/>
            <person name="Goldman G.H."/>
            <person name="Houbraken J."/>
            <person name="Oakley B."/>
            <person name="Pocsi I."/>
            <person name="Scazzocchio C."/>
            <person name="Seiboth B."/>
            <person name="vanKuyk P.A."/>
            <person name="Wortman J."/>
            <person name="Dyer P.S."/>
            <person name="Grigoriev I.V."/>
        </authorList>
    </citation>
    <scope>NUCLEOTIDE SEQUENCE [LARGE SCALE GENOMIC DNA]</scope>
    <source>
        <strain evidence="4">CBS 583.65</strain>
    </source>
</reference>
<evidence type="ECO:0000259" key="2">
    <source>
        <dbReference type="SMART" id="SM00906"/>
    </source>
</evidence>
<sequence length="515" mass="57932">MIGVKGVTPTFPLDHLVDISAALLGVTSRDICSDVSVKEEVSIQGGPDSSCILYREEPLEIAPGPLQSISSETWQFLRFKNALDIPTMTLRRALLDAYIAFVHPSMPVLDLPRVLDSILMSQDECRLSPLLFQAMMFAASAFVETQALQAAGYRFRSDLRRDLFHKVKVIYESDMEADSTIQIQALLLISDWHDCANNPKDPYYWIGLAVSTAHRLGLHEKSYDGLASLRKRLWWCIYAQDIRVSLKLRRPRQIKDTIVTAGFLQEEDLEIGHVKDRVRSEFNKCADLFEPESTRQLNQLYMHSINLCVRIGRVLDDFYTPSWTRNVLIESPVLLVPKRPFSAQMDLRAEQAFEALAASYAVFSSEECLLAADIRGEVGSVGLSFAMQNAELHIMYHLARCILSHALLSSCPPFTSLLWKEKLRSATYDIISVLQLLCASRPQAAFPSICVPAVSLVTAIIVTGLDDKKEDQGVKDRSLSNYHFCMNIAKILQETHPAAYMISMSSNSGNCWLFR</sequence>